<name>N1MVG3_9SPHN</name>
<organism evidence="2 3">
    <name type="scientific">Sphingobium indicum BiD32</name>
    <dbReference type="NCBI Taxonomy" id="1301087"/>
    <lineage>
        <taxon>Bacteria</taxon>
        <taxon>Pseudomonadati</taxon>
        <taxon>Pseudomonadota</taxon>
        <taxon>Alphaproteobacteria</taxon>
        <taxon>Sphingomonadales</taxon>
        <taxon>Sphingomonadaceae</taxon>
        <taxon>Sphingobium</taxon>
    </lineage>
</organism>
<dbReference type="Proteomes" id="UP000013201">
    <property type="component" value="Unassembled WGS sequence"/>
</dbReference>
<reference evidence="2 3" key="1">
    <citation type="submission" date="2013-03" db="EMBL/GenBank/DDBJ databases">
        <authorList>
            <person name="Le V."/>
        </authorList>
    </citation>
    <scope>NUCLEOTIDE SEQUENCE [LARGE SCALE GENOMIC DNA]</scope>
    <source>
        <strain evidence="2 3">BiD32</strain>
    </source>
</reference>
<dbReference type="EMBL" id="CAVK010000207">
    <property type="protein sequence ID" value="CCW19587.1"/>
    <property type="molecule type" value="Genomic_DNA"/>
</dbReference>
<feature type="compositionally biased region" description="Polar residues" evidence="1">
    <location>
        <begin position="1"/>
        <end position="10"/>
    </location>
</feature>
<gene>
    <name evidence="2" type="ORF">EBBID32_39560</name>
</gene>
<accession>N1MVG3</accession>
<proteinExistence type="predicted"/>
<evidence type="ECO:0000256" key="1">
    <source>
        <dbReference type="SAM" id="MobiDB-lite"/>
    </source>
</evidence>
<dbReference type="AlphaFoldDB" id="N1MVG3"/>
<comment type="caution">
    <text evidence="2">The sequence shown here is derived from an EMBL/GenBank/DDBJ whole genome shotgun (WGS) entry which is preliminary data.</text>
</comment>
<evidence type="ECO:0000313" key="3">
    <source>
        <dbReference type="Proteomes" id="UP000013201"/>
    </source>
</evidence>
<keyword evidence="3" id="KW-1185">Reference proteome</keyword>
<sequence>MLTRSPSLTIPRSYDAETGRDRPERLILPLASLPPGFHASDEFCRHLEAESINQQIVRVLLAIHDDPFDRNFCCRPVRRYRPASHWRGQVGGDYPRHSVEILLFQLGGQRPSITVA</sequence>
<feature type="region of interest" description="Disordered" evidence="1">
    <location>
        <begin position="1"/>
        <end position="21"/>
    </location>
</feature>
<protein>
    <submittedName>
        <fullName evidence="2">Uncharacterized protein</fullName>
    </submittedName>
</protein>
<evidence type="ECO:0000313" key="2">
    <source>
        <dbReference type="EMBL" id="CCW19587.1"/>
    </source>
</evidence>
<reference evidence="3" key="2">
    <citation type="submission" date="2013-04" db="EMBL/GenBank/DDBJ databases">
        <title>Bisphenol A degrading Sphingobium sp. strain BiD32.</title>
        <authorList>
            <person name="Nielsen J.L."/>
            <person name="Zhou N.A."/>
            <person name="Kjeldal H."/>
        </authorList>
    </citation>
    <scope>NUCLEOTIDE SEQUENCE [LARGE SCALE GENOMIC DNA]</scope>
    <source>
        <strain evidence="3">BiD32</strain>
    </source>
</reference>